<dbReference type="PANTHER" id="PTHR48086:SF7">
    <property type="entry name" value="SODIUM-SOLUTE SYMPORTER-RELATED"/>
    <property type="match status" value="1"/>
</dbReference>
<keyword evidence="7 11" id="KW-1133">Transmembrane helix</keyword>
<dbReference type="InterPro" id="IPR050277">
    <property type="entry name" value="Sodium:Solute_Symporter"/>
</dbReference>
<comment type="subcellular location">
    <subcellularLocation>
        <location evidence="1">Membrane</location>
        <topology evidence="1">Multi-pass membrane protein</topology>
    </subcellularLocation>
</comment>
<evidence type="ECO:0000256" key="9">
    <source>
        <dbReference type="ARBA" id="ARBA00023201"/>
    </source>
</evidence>
<keyword evidence="9" id="KW-0915">Sodium</keyword>
<dbReference type="GO" id="GO:0006814">
    <property type="term" value="P:sodium ion transport"/>
    <property type="evidence" value="ECO:0007669"/>
    <property type="project" value="UniProtKB-KW"/>
</dbReference>
<keyword evidence="5 11" id="KW-0812">Transmembrane</keyword>
<dbReference type="InterPro" id="IPR001734">
    <property type="entry name" value="Na/solute_symporter"/>
</dbReference>
<feature type="transmembrane region" description="Helical" evidence="11">
    <location>
        <begin position="74"/>
        <end position="96"/>
    </location>
</feature>
<evidence type="ECO:0000256" key="6">
    <source>
        <dbReference type="ARBA" id="ARBA00022847"/>
    </source>
</evidence>
<dbReference type="RefSeq" id="WP_114694166.1">
    <property type="nucleotide sequence ID" value="NZ_QQOH01000001.1"/>
</dbReference>
<keyword evidence="9" id="KW-0406">Ion transport</keyword>
<dbReference type="OrthoDB" id="9789704at2"/>
<dbReference type="Pfam" id="PF00474">
    <property type="entry name" value="SSF"/>
    <property type="match status" value="1"/>
</dbReference>
<feature type="transmembrane region" description="Helical" evidence="11">
    <location>
        <begin position="380"/>
        <end position="398"/>
    </location>
</feature>
<dbReference type="PANTHER" id="PTHR48086">
    <property type="entry name" value="SODIUM/PROLINE SYMPORTER-RELATED"/>
    <property type="match status" value="1"/>
</dbReference>
<evidence type="ECO:0000256" key="7">
    <source>
        <dbReference type="ARBA" id="ARBA00022989"/>
    </source>
</evidence>
<keyword evidence="4" id="KW-1003">Cell membrane</keyword>
<keyword evidence="3" id="KW-0813">Transport</keyword>
<dbReference type="AlphaFoldDB" id="A0A369WU47"/>
<feature type="transmembrane region" description="Helical" evidence="11">
    <location>
        <begin position="354"/>
        <end position="374"/>
    </location>
</feature>
<dbReference type="PROSITE" id="PS00456">
    <property type="entry name" value="NA_SOLUT_SYMP_1"/>
    <property type="match status" value="1"/>
</dbReference>
<accession>A0A369WU47</accession>
<dbReference type="NCBIfam" id="TIGR00813">
    <property type="entry name" value="sss"/>
    <property type="match status" value="1"/>
</dbReference>
<dbReference type="GO" id="GO:0015293">
    <property type="term" value="F:symporter activity"/>
    <property type="evidence" value="ECO:0007669"/>
    <property type="project" value="UniProtKB-KW"/>
</dbReference>
<comment type="caution">
    <text evidence="12">The sequence shown here is derived from an EMBL/GenBank/DDBJ whole genome shotgun (WGS) entry which is preliminary data.</text>
</comment>
<dbReference type="InterPro" id="IPR038377">
    <property type="entry name" value="Na/Glc_symporter_sf"/>
</dbReference>
<comment type="similarity">
    <text evidence="2 10">Belongs to the sodium:solute symporter (SSF) (TC 2.A.21) family.</text>
</comment>
<feature type="transmembrane region" description="Helical" evidence="11">
    <location>
        <begin position="432"/>
        <end position="451"/>
    </location>
</feature>
<gene>
    <name evidence="12" type="ORF">DV711_03030</name>
</gene>
<evidence type="ECO:0000256" key="2">
    <source>
        <dbReference type="ARBA" id="ARBA00006434"/>
    </source>
</evidence>
<name>A0A369WU47_9GAMM</name>
<evidence type="ECO:0000256" key="11">
    <source>
        <dbReference type="SAM" id="Phobius"/>
    </source>
</evidence>
<sequence length="466" mass="49575">MNIDVIIVLAYMALMILCGFISMKRASGSTSEYLVAGRSLPFWVFFPCMAAVILGGGSTFGSASKAYQAGLSGAWPTLMFGLGIVAIGLFLARKITRLKVYTLSEMLERRYAHGTRYVSAVISAFYTVMIAVVQIVALGTVLKALLGWDLNTAIVIGGLITMVYTMLGGMIAITVTDVIQFVLMTIGILILMPAGIEKVGGWNELVAQVPPEFFTMTNISGDRMLAYVLLLFLGIMIGQEIWQRMFTAKSEEVAQKGALAAGAFSIFWGLSMGLCGILAYVLVPGLANSSEALPQLVLEVLPVGLSGLVLAALISALMSTVDSTVLGAATLISNDILRPVFKLDDKQEMQVSRYATGVISLVVIALGVWVGDVWTALDSAYAYLSGCIFVPVMAAFFWKRANWQGAMSSIIISALVVSVTIYFTGVSALEPIMYGMLSGVVSLVLVSLLTGSSVEDESGLSLNDAG</sequence>
<evidence type="ECO:0000256" key="1">
    <source>
        <dbReference type="ARBA" id="ARBA00004141"/>
    </source>
</evidence>
<evidence type="ECO:0000256" key="5">
    <source>
        <dbReference type="ARBA" id="ARBA00022692"/>
    </source>
</evidence>
<evidence type="ECO:0000256" key="3">
    <source>
        <dbReference type="ARBA" id="ARBA00022448"/>
    </source>
</evidence>
<feature type="transmembrane region" description="Helical" evidence="11">
    <location>
        <begin position="303"/>
        <end position="333"/>
    </location>
</feature>
<keyword evidence="9" id="KW-0739">Sodium transport</keyword>
<proteinExistence type="inferred from homology"/>
<reference evidence="12 13" key="1">
    <citation type="submission" date="2018-07" db="EMBL/GenBank/DDBJ databases">
        <title>Motiliproteus coralliicola sp. nov., a bacterium isolated from Coral.</title>
        <authorList>
            <person name="Wang G."/>
        </authorList>
    </citation>
    <scope>NUCLEOTIDE SEQUENCE [LARGE SCALE GENOMIC DNA]</scope>
    <source>
        <strain evidence="12 13">C34</strain>
    </source>
</reference>
<keyword evidence="8 11" id="KW-0472">Membrane</keyword>
<feature type="transmembrane region" description="Helical" evidence="11">
    <location>
        <begin position="178"/>
        <end position="196"/>
    </location>
</feature>
<keyword evidence="6" id="KW-0769">Symport</keyword>
<feature type="transmembrane region" description="Helical" evidence="11">
    <location>
        <begin position="35"/>
        <end position="54"/>
    </location>
</feature>
<evidence type="ECO:0000256" key="10">
    <source>
        <dbReference type="RuleBase" id="RU362091"/>
    </source>
</evidence>
<keyword evidence="13" id="KW-1185">Reference proteome</keyword>
<dbReference type="GO" id="GO:0046942">
    <property type="term" value="P:carboxylic acid transport"/>
    <property type="evidence" value="ECO:0007669"/>
    <property type="project" value="UniProtKB-ARBA"/>
</dbReference>
<feature type="transmembrane region" description="Helical" evidence="11">
    <location>
        <begin position="117"/>
        <end position="138"/>
    </location>
</feature>
<feature type="transmembrane region" description="Helical" evidence="11">
    <location>
        <begin position="224"/>
        <end position="242"/>
    </location>
</feature>
<evidence type="ECO:0000256" key="8">
    <source>
        <dbReference type="ARBA" id="ARBA00023136"/>
    </source>
</evidence>
<organism evidence="12 13">
    <name type="scientific">Motiliproteus coralliicola</name>
    <dbReference type="NCBI Taxonomy" id="2283196"/>
    <lineage>
        <taxon>Bacteria</taxon>
        <taxon>Pseudomonadati</taxon>
        <taxon>Pseudomonadota</taxon>
        <taxon>Gammaproteobacteria</taxon>
        <taxon>Oceanospirillales</taxon>
        <taxon>Oceanospirillaceae</taxon>
        <taxon>Motiliproteus</taxon>
    </lineage>
</organism>
<protein>
    <submittedName>
        <fullName evidence="12">Sodium:solute symporter</fullName>
    </submittedName>
</protein>
<feature type="transmembrane region" description="Helical" evidence="11">
    <location>
        <begin position="405"/>
        <end position="426"/>
    </location>
</feature>
<dbReference type="Gene3D" id="1.20.1730.10">
    <property type="entry name" value="Sodium/glucose cotransporter"/>
    <property type="match status" value="1"/>
</dbReference>
<dbReference type="EMBL" id="QQOH01000001">
    <property type="protein sequence ID" value="RDE24579.1"/>
    <property type="molecule type" value="Genomic_DNA"/>
</dbReference>
<evidence type="ECO:0000313" key="13">
    <source>
        <dbReference type="Proteomes" id="UP000253769"/>
    </source>
</evidence>
<dbReference type="PROSITE" id="PS50283">
    <property type="entry name" value="NA_SOLUT_SYMP_3"/>
    <property type="match status" value="1"/>
</dbReference>
<feature type="transmembrane region" description="Helical" evidence="11">
    <location>
        <begin position="263"/>
        <end position="283"/>
    </location>
</feature>
<feature type="transmembrane region" description="Helical" evidence="11">
    <location>
        <begin position="6"/>
        <end position="23"/>
    </location>
</feature>
<dbReference type="Proteomes" id="UP000253769">
    <property type="component" value="Unassembled WGS sequence"/>
</dbReference>
<evidence type="ECO:0000256" key="4">
    <source>
        <dbReference type="ARBA" id="ARBA00022475"/>
    </source>
</evidence>
<dbReference type="InterPro" id="IPR018212">
    <property type="entry name" value="Na/solute_symporter_CS"/>
</dbReference>
<feature type="transmembrane region" description="Helical" evidence="11">
    <location>
        <begin position="150"/>
        <end position="171"/>
    </location>
</feature>
<dbReference type="GO" id="GO:0005886">
    <property type="term" value="C:plasma membrane"/>
    <property type="evidence" value="ECO:0007669"/>
    <property type="project" value="TreeGrafter"/>
</dbReference>
<evidence type="ECO:0000313" key="12">
    <source>
        <dbReference type="EMBL" id="RDE24579.1"/>
    </source>
</evidence>